<accession>A0ABR2U6L7</accession>
<evidence type="ECO:0000313" key="2">
    <source>
        <dbReference type="Proteomes" id="UP001396334"/>
    </source>
</evidence>
<name>A0ABR2U6L7_9ROSI</name>
<comment type="caution">
    <text evidence="1">The sequence shown here is derived from an EMBL/GenBank/DDBJ whole genome shotgun (WGS) entry which is preliminary data.</text>
</comment>
<reference evidence="1 2" key="1">
    <citation type="journal article" date="2024" name="G3 (Bethesda)">
        <title>Genome assembly of Hibiscus sabdariffa L. provides insights into metabolisms of medicinal natural products.</title>
        <authorList>
            <person name="Kim T."/>
        </authorList>
    </citation>
    <scope>NUCLEOTIDE SEQUENCE [LARGE SCALE GENOMIC DNA]</scope>
    <source>
        <strain evidence="1">TK-2024</strain>
        <tissue evidence="1">Old leaves</tissue>
    </source>
</reference>
<evidence type="ECO:0008006" key="3">
    <source>
        <dbReference type="Google" id="ProtNLM"/>
    </source>
</evidence>
<dbReference type="InterPro" id="IPR053151">
    <property type="entry name" value="RNase_H-like"/>
</dbReference>
<dbReference type="EMBL" id="JBBPBN010000002">
    <property type="protein sequence ID" value="KAK9045128.1"/>
    <property type="molecule type" value="Genomic_DNA"/>
</dbReference>
<dbReference type="PANTHER" id="PTHR47723">
    <property type="entry name" value="OS05G0353850 PROTEIN"/>
    <property type="match status" value="1"/>
</dbReference>
<keyword evidence="2" id="KW-1185">Reference proteome</keyword>
<dbReference type="Proteomes" id="UP001396334">
    <property type="component" value="Unassembled WGS sequence"/>
</dbReference>
<gene>
    <name evidence="1" type="ORF">V6N11_059017</name>
</gene>
<proteinExistence type="predicted"/>
<organism evidence="1 2">
    <name type="scientific">Hibiscus sabdariffa</name>
    <name type="common">roselle</name>
    <dbReference type="NCBI Taxonomy" id="183260"/>
    <lineage>
        <taxon>Eukaryota</taxon>
        <taxon>Viridiplantae</taxon>
        <taxon>Streptophyta</taxon>
        <taxon>Embryophyta</taxon>
        <taxon>Tracheophyta</taxon>
        <taxon>Spermatophyta</taxon>
        <taxon>Magnoliopsida</taxon>
        <taxon>eudicotyledons</taxon>
        <taxon>Gunneridae</taxon>
        <taxon>Pentapetalae</taxon>
        <taxon>rosids</taxon>
        <taxon>malvids</taxon>
        <taxon>Malvales</taxon>
        <taxon>Malvaceae</taxon>
        <taxon>Malvoideae</taxon>
        <taxon>Hibiscus</taxon>
    </lineage>
</organism>
<dbReference type="PANTHER" id="PTHR47723:SF13">
    <property type="entry name" value="PUTATIVE-RELATED"/>
    <property type="match status" value="1"/>
</dbReference>
<sequence length="130" mass="14413">MVFGNPLEQPLLVGWFRGNSDARCGLGDRSSLCEGVIHDHEGNWMCGVAKYIGICWVLEAELWGWIPTIVLHVRELANRGWIIQYCHVPCVKNRLAHSLAKLTGEIDLATIYFPQPPSSVASLEQDVGIG</sequence>
<protein>
    <recommendedName>
        <fullName evidence="3">RNase H type-1 domain-containing protein</fullName>
    </recommendedName>
</protein>
<evidence type="ECO:0000313" key="1">
    <source>
        <dbReference type="EMBL" id="KAK9045128.1"/>
    </source>
</evidence>